<sequence>MKNFLIGLFAGAGLLLAAQAGAGALNFDELQADGDLTPMSSPYAGLNWSSDWYLGDTSVEGYGNGAHSGALFVTNGYGVDDLGVSSAAGFNFAGAWFAAPATNGATASWINITAYDADNHLIGSTGNIAIGGSYSWVAANFKQVARLNIARDDGWFVMDDFTASAVPEPGRALLLGAGLLLLAGRVRRRATVRDRTEV</sequence>
<evidence type="ECO:0000313" key="4">
    <source>
        <dbReference type="Proteomes" id="UP001155901"/>
    </source>
</evidence>
<dbReference type="Proteomes" id="UP001162889">
    <property type="component" value="Unassembled WGS sequence"/>
</dbReference>
<dbReference type="EMBL" id="JAHTGR010000018">
    <property type="protein sequence ID" value="MBV6324550.1"/>
    <property type="molecule type" value="Genomic_DNA"/>
</dbReference>
<comment type="caution">
    <text evidence="2">The sequence shown here is derived from an EMBL/GenBank/DDBJ whole genome shotgun (WGS) entry which is preliminary data.</text>
</comment>
<evidence type="ECO:0000256" key="1">
    <source>
        <dbReference type="SAM" id="SignalP"/>
    </source>
</evidence>
<dbReference type="EMBL" id="JALJZU010000005">
    <property type="protein sequence ID" value="MCP2009257.1"/>
    <property type="molecule type" value="Genomic_DNA"/>
</dbReference>
<dbReference type="InterPro" id="IPR013424">
    <property type="entry name" value="Ice-binding_C"/>
</dbReference>
<protein>
    <submittedName>
        <fullName evidence="2">PEP-CTERM sorting domain-containing protein</fullName>
    </submittedName>
</protein>
<evidence type="ECO:0000313" key="2">
    <source>
        <dbReference type="EMBL" id="MBV6324550.1"/>
    </source>
</evidence>
<accession>A0AA41LAR7</accession>
<keyword evidence="1" id="KW-0732">Signal</keyword>
<feature type="signal peptide" evidence="1">
    <location>
        <begin position="1"/>
        <end position="22"/>
    </location>
</feature>
<feature type="chain" id="PRO_5041239469" evidence="1">
    <location>
        <begin position="23"/>
        <end position="198"/>
    </location>
</feature>
<dbReference type="Proteomes" id="UP001155901">
    <property type="component" value="Unassembled WGS sequence"/>
</dbReference>
<reference evidence="3" key="2">
    <citation type="submission" date="2022-03" db="EMBL/GenBank/DDBJ databases">
        <title>Genome Encyclopedia of Bacteria and Archaea VI: Functional Genomics of Type Strains.</title>
        <authorList>
            <person name="Whitman W."/>
        </authorList>
    </citation>
    <scope>NUCLEOTIDE SEQUENCE</scope>
    <source>
        <strain evidence="3">HSC-15S17</strain>
    </source>
</reference>
<evidence type="ECO:0000313" key="5">
    <source>
        <dbReference type="Proteomes" id="UP001162889"/>
    </source>
</evidence>
<dbReference type="NCBIfam" id="TIGR02595">
    <property type="entry name" value="PEP_CTERM"/>
    <property type="match status" value="1"/>
</dbReference>
<name>A0AA41LAR7_9BURK</name>
<proteinExistence type="predicted"/>
<dbReference type="RefSeq" id="WP_217945469.1">
    <property type="nucleotide sequence ID" value="NZ_JAHTGR010000018.1"/>
</dbReference>
<gene>
    <name evidence="2" type="ORF">KVP70_26840</name>
    <name evidence="3" type="ORF">L1274_002970</name>
</gene>
<evidence type="ECO:0000313" key="3">
    <source>
        <dbReference type="EMBL" id="MCP2009257.1"/>
    </source>
</evidence>
<reference evidence="2" key="1">
    <citation type="submission" date="2021-07" db="EMBL/GenBank/DDBJ databases">
        <title>Characterization of violacein-producing bacteria and related species.</title>
        <authorList>
            <person name="Wilson H.S."/>
            <person name="De Leon M.E."/>
        </authorList>
    </citation>
    <scope>NUCLEOTIDE SEQUENCE</scope>
    <source>
        <strain evidence="2">HSC-15S17</strain>
    </source>
</reference>
<dbReference type="AlphaFoldDB" id="A0AA41LAR7"/>
<keyword evidence="5" id="KW-1185">Reference proteome</keyword>
<organism evidence="2 4">
    <name type="scientific">Duganella violaceipulchra</name>
    <dbReference type="NCBI Taxonomy" id="2849652"/>
    <lineage>
        <taxon>Bacteria</taxon>
        <taxon>Pseudomonadati</taxon>
        <taxon>Pseudomonadota</taxon>
        <taxon>Betaproteobacteria</taxon>
        <taxon>Burkholderiales</taxon>
        <taxon>Oxalobacteraceae</taxon>
        <taxon>Telluria group</taxon>
        <taxon>Duganella</taxon>
    </lineage>
</organism>